<comment type="caution">
    <text evidence="2">The sequence shown here is derived from an EMBL/GenBank/DDBJ whole genome shotgun (WGS) entry which is preliminary data.</text>
</comment>
<proteinExistence type="predicted"/>
<reference evidence="2" key="2">
    <citation type="journal article" date="2021" name="Genome Biol. Evol.">
        <title>Developing a high-quality reference genome for a parasitic bivalve with doubly uniparental inheritance (Bivalvia: Unionida).</title>
        <authorList>
            <person name="Smith C.H."/>
        </authorList>
    </citation>
    <scope>NUCLEOTIDE SEQUENCE</scope>
    <source>
        <strain evidence="2">CHS0354</strain>
        <tissue evidence="2">Mantle</tissue>
    </source>
</reference>
<gene>
    <name evidence="2" type="ORF">CHS0354_011132</name>
</gene>
<sequence>MEGKSINHLSKVSCITVKPVIFLLSLLFLWVNVQASPACTCDNINWEEAKCPKKNKTVVLVKVTSFVEVSISNDEADSTYKVSVQRFGGESENTLTNASMTLHNCKIDWTTSTSASKSWYVIAGDKDTDGHLHVRECNMEQYLSGFFDKSGREHLHDIFKGLSTPRCPS</sequence>
<dbReference type="AlphaFoldDB" id="A0AAE0W8Q7"/>
<evidence type="ECO:0000256" key="1">
    <source>
        <dbReference type="SAM" id="SignalP"/>
    </source>
</evidence>
<keyword evidence="3" id="KW-1185">Reference proteome</keyword>
<reference evidence="2" key="3">
    <citation type="submission" date="2023-05" db="EMBL/GenBank/DDBJ databases">
        <authorList>
            <person name="Smith C.H."/>
        </authorList>
    </citation>
    <scope>NUCLEOTIDE SEQUENCE</scope>
    <source>
        <strain evidence="2">CHS0354</strain>
        <tissue evidence="2">Mantle</tissue>
    </source>
</reference>
<protein>
    <submittedName>
        <fullName evidence="2">Uncharacterized protein</fullName>
    </submittedName>
</protein>
<evidence type="ECO:0000313" key="2">
    <source>
        <dbReference type="EMBL" id="KAK3604380.1"/>
    </source>
</evidence>
<feature type="chain" id="PRO_5042066589" evidence="1">
    <location>
        <begin position="36"/>
        <end position="169"/>
    </location>
</feature>
<dbReference type="EMBL" id="JAEAOA010000691">
    <property type="protein sequence ID" value="KAK3604380.1"/>
    <property type="molecule type" value="Genomic_DNA"/>
</dbReference>
<evidence type="ECO:0000313" key="3">
    <source>
        <dbReference type="Proteomes" id="UP001195483"/>
    </source>
</evidence>
<name>A0AAE0W8Q7_9BIVA</name>
<organism evidence="2 3">
    <name type="scientific">Potamilus streckersoni</name>
    <dbReference type="NCBI Taxonomy" id="2493646"/>
    <lineage>
        <taxon>Eukaryota</taxon>
        <taxon>Metazoa</taxon>
        <taxon>Spiralia</taxon>
        <taxon>Lophotrochozoa</taxon>
        <taxon>Mollusca</taxon>
        <taxon>Bivalvia</taxon>
        <taxon>Autobranchia</taxon>
        <taxon>Heteroconchia</taxon>
        <taxon>Palaeoheterodonta</taxon>
        <taxon>Unionida</taxon>
        <taxon>Unionoidea</taxon>
        <taxon>Unionidae</taxon>
        <taxon>Ambleminae</taxon>
        <taxon>Lampsilini</taxon>
        <taxon>Potamilus</taxon>
    </lineage>
</organism>
<keyword evidence="1" id="KW-0732">Signal</keyword>
<feature type="signal peptide" evidence="1">
    <location>
        <begin position="1"/>
        <end position="35"/>
    </location>
</feature>
<accession>A0AAE0W8Q7</accession>
<reference evidence="2" key="1">
    <citation type="journal article" date="2021" name="Genome Biol. Evol.">
        <title>A High-Quality Reference Genome for a Parasitic Bivalve with Doubly Uniparental Inheritance (Bivalvia: Unionida).</title>
        <authorList>
            <person name="Smith C.H."/>
        </authorList>
    </citation>
    <scope>NUCLEOTIDE SEQUENCE</scope>
    <source>
        <strain evidence="2">CHS0354</strain>
    </source>
</reference>
<dbReference type="Proteomes" id="UP001195483">
    <property type="component" value="Unassembled WGS sequence"/>
</dbReference>